<dbReference type="AlphaFoldDB" id="A0A914ZDJ9"/>
<evidence type="ECO:0000313" key="4">
    <source>
        <dbReference type="WBParaSite" id="PSU_v2.g8342.t1"/>
    </source>
</evidence>
<dbReference type="Proteomes" id="UP000887577">
    <property type="component" value="Unplaced"/>
</dbReference>
<sequence length="279" mass="32226">MFLKLTTLFIDQNELTSIEFISFLPNLKILSAKNNKIQEIPEDFSKSLLTIRLDFNEISKLPQNFENFMSTDSKCISVNTPELSLSFNHFCDNSSNLEEVLWKRLPKKLKFLNLSGNNLVYIPGILSQIQISHLFIDNCNIQHICPIVYTFVSMKDEPRSMIISICDNSELEYLPFVPLSLYQKPPSSKEKISFDYLYNFSFAIITDNESFQNTAKFPMANLKPVYKFEEVSLEEEEQSIGCKCCAICGKATDERAFKNLMIMDFAICFETDVSTFFER</sequence>
<reference evidence="4" key="1">
    <citation type="submission" date="2022-11" db="UniProtKB">
        <authorList>
            <consortium name="WormBaseParasite"/>
        </authorList>
    </citation>
    <scope>IDENTIFICATION</scope>
</reference>
<evidence type="ECO:0000313" key="3">
    <source>
        <dbReference type="Proteomes" id="UP000887577"/>
    </source>
</evidence>
<dbReference type="PANTHER" id="PTHR48051:SF1">
    <property type="entry name" value="RAS SUPPRESSOR PROTEIN 1"/>
    <property type="match status" value="1"/>
</dbReference>
<dbReference type="PROSITE" id="PS51450">
    <property type="entry name" value="LRR"/>
    <property type="match status" value="2"/>
</dbReference>
<organism evidence="3 4">
    <name type="scientific">Panagrolaimus superbus</name>
    <dbReference type="NCBI Taxonomy" id="310955"/>
    <lineage>
        <taxon>Eukaryota</taxon>
        <taxon>Metazoa</taxon>
        <taxon>Ecdysozoa</taxon>
        <taxon>Nematoda</taxon>
        <taxon>Chromadorea</taxon>
        <taxon>Rhabditida</taxon>
        <taxon>Tylenchina</taxon>
        <taxon>Panagrolaimomorpha</taxon>
        <taxon>Panagrolaimoidea</taxon>
        <taxon>Panagrolaimidae</taxon>
        <taxon>Panagrolaimus</taxon>
    </lineage>
</organism>
<keyword evidence="2" id="KW-0677">Repeat</keyword>
<dbReference type="SMART" id="SM00364">
    <property type="entry name" value="LRR_BAC"/>
    <property type="match status" value="3"/>
</dbReference>
<protein>
    <submittedName>
        <fullName evidence="4">Leucine rich repeat protein</fullName>
    </submittedName>
</protein>
<evidence type="ECO:0000256" key="2">
    <source>
        <dbReference type="ARBA" id="ARBA00022737"/>
    </source>
</evidence>
<dbReference type="WBParaSite" id="PSU_v2.g8342.t1">
    <property type="protein sequence ID" value="PSU_v2.g8342.t1"/>
    <property type="gene ID" value="PSU_v2.g8342"/>
</dbReference>
<keyword evidence="1" id="KW-0433">Leucine-rich repeat</keyword>
<dbReference type="Gene3D" id="3.80.10.10">
    <property type="entry name" value="Ribonuclease Inhibitor"/>
    <property type="match status" value="1"/>
</dbReference>
<dbReference type="GO" id="GO:0005737">
    <property type="term" value="C:cytoplasm"/>
    <property type="evidence" value="ECO:0007669"/>
    <property type="project" value="TreeGrafter"/>
</dbReference>
<keyword evidence="3" id="KW-1185">Reference proteome</keyword>
<proteinExistence type="predicted"/>
<accession>A0A914ZDJ9</accession>
<dbReference type="PANTHER" id="PTHR48051">
    <property type="match status" value="1"/>
</dbReference>
<dbReference type="Pfam" id="PF00560">
    <property type="entry name" value="LRR_1"/>
    <property type="match status" value="1"/>
</dbReference>
<evidence type="ECO:0000256" key="1">
    <source>
        <dbReference type="ARBA" id="ARBA00022614"/>
    </source>
</evidence>
<dbReference type="InterPro" id="IPR050216">
    <property type="entry name" value="LRR_domain-containing"/>
</dbReference>
<dbReference type="InterPro" id="IPR001611">
    <property type="entry name" value="Leu-rich_rpt"/>
</dbReference>
<name>A0A914ZDJ9_9BILA</name>
<dbReference type="InterPro" id="IPR032675">
    <property type="entry name" value="LRR_dom_sf"/>
</dbReference>
<dbReference type="SUPFAM" id="SSF52058">
    <property type="entry name" value="L domain-like"/>
    <property type="match status" value="1"/>
</dbReference>